<sequence>MTMARVANKDCLISKGEEVIRIQMWSRSRDVKSGRGSRAARAQPCVPVSPAIVHVKPHVTANHKFCKMPSVSRAAI</sequence>
<reference evidence="1" key="1">
    <citation type="submission" date="2022-03" db="EMBL/GenBank/DDBJ databases">
        <authorList>
            <person name="Martin H S."/>
        </authorList>
    </citation>
    <scope>NUCLEOTIDE SEQUENCE</scope>
</reference>
<evidence type="ECO:0000313" key="2">
    <source>
        <dbReference type="Proteomes" id="UP000837857"/>
    </source>
</evidence>
<gene>
    <name evidence="1" type="ORF">IPOD504_LOCUS7194</name>
</gene>
<protein>
    <submittedName>
        <fullName evidence="1">Uncharacterized protein</fullName>
    </submittedName>
</protein>
<evidence type="ECO:0000313" key="1">
    <source>
        <dbReference type="EMBL" id="CAH2050041.1"/>
    </source>
</evidence>
<organism evidence="1 2">
    <name type="scientific">Iphiclides podalirius</name>
    <name type="common">scarce swallowtail</name>
    <dbReference type="NCBI Taxonomy" id="110791"/>
    <lineage>
        <taxon>Eukaryota</taxon>
        <taxon>Metazoa</taxon>
        <taxon>Ecdysozoa</taxon>
        <taxon>Arthropoda</taxon>
        <taxon>Hexapoda</taxon>
        <taxon>Insecta</taxon>
        <taxon>Pterygota</taxon>
        <taxon>Neoptera</taxon>
        <taxon>Endopterygota</taxon>
        <taxon>Lepidoptera</taxon>
        <taxon>Glossata</taxon>
        <taxon>Ditrysia</taxon>
        <taxon>Papilionoidea</taxon>
        <taxon>Papilionidae</taxon>
        <taxon>Papilioninae</taxon>
        <taxon>Iphiclides</taxon>
    </lineage>
</organism>
<dbReference type="Proteomes" id="UP000837857">
    <property type="component" value="Chromosome 2"/>
</dbReference>
<keyword evidence="2" id="KW-1185">Reference proteome</keyword>
<dbReference type="EMBL" id="OW152814">
    <property type="protein sequence ID" value="CAH2050041.1"/>
    <property type="molecule type" value="Genomic_DNA"/>
</dbReference>
<accession>A0ABN8I8E1</accession>
<proteinExistence type="predicted"/>
<name>A0ABN8I8E1_9NEOP</name>
<feature type="non-terminal residue" evidence="1">
    <location>
        <position position="76"/>
    </location>
</feature>